<name>A0A1F5SM17_9BACT</name>
<dbReference type="Proteomes" id="UP000178367">
    <property type="component" value="Unassembled WGS sequence"/>
</dbReference>
<evidence type="ECO:0008006" key="3">
    <source>
        <dbReference type="Google" id="ProtNLM"/>
    </source>
</evidence>
<protein>
    <recommendedName>
        <fullName evidence="3">Peptidase S1 domain-containing protein</fullName>
    </recommendedName>
</protein>
<organism evidence="1 2">
    <name type="scientific">Candidatus Falkowbacteria bacterium RIFOXYA2_FULL_47_19</name>
    <dbReference type="NCBI Taxonomy" id="1797994"/>
    <lineage>
        <taxon>Bacteria</taxon>
        <taxon>Candidatus Falkowiibacteriota</taxon>
    </lineage>
</organism>
<comment type="caution">
    <text evidence="1">The sequence shown here is derived from an EMBL/GenBank/DDBJ whole genome shotgun (WGS) entry which is preliminary data.</text>
</comment>
<evidence type="ECO:0000313" key="2">
    <source>
        <dbReference type="Proteomes" id="UP000178367"/>
    </source>
</evidence>
<dbReference type="InterPro" id="IPR043504">
    <property type="entry name" value="Peptidase_S1_PA_chymotrypsin"/>
</dbReference>
<dbReference type="InterPro" id="IPR009003">
    <property type="entry name" value="Peptidase_S1_PA"/>
</dbReference>
<gene>
    <name evidence="1" type="ORF">A2227_01895</name>
</gene>
<proteinExistence type="predicted"/>
<dbReference type="Pfam" id="PF13365">
    <property type="entry name" value="Trypsin_2"/>
    <property type="match status" value="1"/>
</dbReference>
<evidence type="ECO:0000313" key="1">
    <source>
        <dbReference type="EMBL" id="OGF27576.1"/>
    </source>
</evidence>
<dbReference type="EMBL" id="MFGB01000007">
    <property type="protein sequence ID" value="OGF27576.1"/>
    <property type="molecule type" value="Genomic_DNA"/>
</dbReference>
<dbReference type="AlphaFoldDB" id="A0A1F5SM17"/>
<reference evidence="1 2" key="1">
    <citation type="journal article" date="2016" name="Nat. Commun.">
        <title>Thousands of microbial genomes shed light on interconnected biogeochemical processes in an aquifer system.</title>
        <authorList>
            <person name="Anantharaman K."/>
            <person name="Brown C.T."/>
            <person name="Hug L.A."/>
            <person name="Sharon I."/>
            <person name="Castelle C.J."/>
            <person name="Probst A.J."/>
            <person name="Thomas B.C."/>
            <person name="Singh A."/>
            <person name="Wilkins M.J."/>
            <person name="Karaoz U."/>
            <person name="Brodie E.L."/>
            <person name="Williams K.H."/>
            <person name="Hubbard S.S."/>
            <person name="Banfield J.F."/>
        </authorList>
    </citation>
    <scope>NUCLEOTIDE SEQUENCE [LARGE SCALE GENOMIC DNA]</scope>
</reference>
<dbReference type="STRING" id="1797994.A2227_01895"/>
<sequence>MSADQPSGSPQSLSGFLNNFGCFQRSTAEFSEAYIANAIIEILYAGGSHLGSGLLLTQDGYFLTSAHCVYFSSGILKTRLADGRIFSGFQICALDPLRDIALCKLFLPEGSAYHCFKFYFACPETGGDNPRSIIYLGRRDGGLTRKNGVLWHRLVDLHYGLQIPEYFVRENKISCRYRTQPCQHYDHYPLTLDAEAGDSGGIIVTTKGALVGILNSYNLCSDKKYATCARLSDAIPLIWEYVSAYIQKCS</sequence>
<dbReference type="SUPFAM" id="SSF50494">
    <property type="entry name" value="Trypsin-like serine proteases"/>
    <property type="match status" value="1"/>
</dbReference>
<dbReference type="Gene3D" id="2.40.10.10">
    <property type="entry name" value="Trypsin-like serine proteases"/>
    <property type="match status" value="1"/>
</dbReference>
<accession>A0A1F5SM17</accession>